<dbReference type="Gene3D" id="3.90.220.20">
    <property type="entry name" value="DNA methylase specificity domains"/>
    <property type="match status" value="2"/>
</dbReference>
<proteinExistence type="inferred from homology"/>
<dbReference type="EMBL" id="CACRUX010000101">
    <property type="protein sequence ID" value="VYU51098.1"/>
    <property type="molecule type" value="Genomic_DNA"/>
</dbReference>
<evidence type="ECO:0000313" key="5">
    <source>
        <dbReference type="EMBL" id="VYU51098.1"/>
    </source>
</evidence>
<organism evidence="5">
    <name type="scientific">Veillonella ratti</name>
    <dbReference type="NCBI Taxonomy" id="103892"/>
    <lineage>
        <taxon>Bacteria</taxon>
        <taxon>Bacillati</taxon>
        <taxon>Bacillota</taxon>
        <taxon>Negativicutes</taxon>
        <taxon>Veillonellales</taxon>
        <taxon>Veillonellaceae</taxon>
        <taxon>Veillonella</taxon>
    </lineage>
</organism>
<dbReference type="CDD" id="cd17498">
    <property type="entry name" value="RMtype1_S_Aco12261I-TRD1-CR1_like"/>
    <property type="match status" value="1"/>
</dbReference>
<dbReference type="PANTHER" id="PTHR30408">
    <property type="entry name" value="TYPE-1 RESTRICTION ENZYME ECOKI SPECIFICITY PROTEIN"/>
    <property type="match status" value="1"/>
</dbReference>
<comment type="similarity">
    <text evidence="1">Belongs to the type-I restriction system S methylase family.</text>
</comment>
<feature type="domain" description="Type I restriction modification DNA specificity" evidence="4">
    <location>
        <begin position="3"/>
        <end position="166"/>
    </location>
</feature>
<evidence type="ECO:0000259" key="4">
    <source>
        <dbReference type="Pfam" id="PF01420"/>
    </source>
</evidence>
<evidence type="ECO:0000256" key="3">
    <source>
        <dbReference type="ARBA" id="ARBA00023125"/>
    </source>
</evidence>
<dbReference type="Pfam" id="PF01420">
    <property type="entry name" value="Methylase_S"/>
    <property type="match status" value="2"/>
</dbReference>
<name>A0A6N3FFY3_9FIRM</name>
<dbReference type="GO" id="GO:0009307">
    <property type="term" value="P:DNA restriction-modification system"/>
    <property type="evidence" value="ECO:0007669"/>
    <property type="project" value="UniProtKB-KW"/>
</dbReference>
<dbReference type="InterPro" id="IPR052021">
    <property type="entry name" value="Type-I_RS_S_subunit"/>
</dbReference>
<dbReference type="InterPro" id="IPR000055">
    <property type="entry name" value="Restrct_endonuc_typeI_TRD"/>
</dbReference>
<gene>
    <name evidence="5" type="ORF">VRLFYP33_02310</name>
</gene>
<keyword evidence="3" id="KW-0238">DNA-binding</keyword>
<dbReference type="PANTHER" id="PTHR30408:SF13">
    <property type="entry name" value="TYPE I RESTRICTION ENZYME HINDI SPECIFICITY SUBUNIT"/>
    <property type="match status" value="1"/>
</dbReference>
<dbReference type="AlphaFoldDB" id="A0A6N3FFY3"/>
<protein>
    <submittedName>
        <fullName evidence="5">EcoKI restriction-modification system protein HsdS</fullName>
    </submittedName>
</protein>
<evidence type="ECO:0000256" key="2">
    <source>
        <dbReference type="ARBA" id="ARBA00022747"/>
    </source>
</evidence>
<dbReference type="SUPFAM" id="SSF116734">
    <property type="entry name" value="DNA methylase specificity domain"/>
    <property type="match status" value="2"/>
</dbReference>
<dbReference type="InterPro" id="IPR044946">
    <property type="entry name" value="Restrct_endonuc_typeI_TRD_sf"/>
</dbReference>
<accession>A0A6N3FFY3</accession>
<sequence>MKCKLGEIVDITMGQSPKSIYYNQVGEGYPFLQGNRTFGLKYPTFDTYTTVMTKLAKSGDVIMSVRAPVGALNITPRDMCLGRGVCSLRMKNGNQEFLYYMMKYYVSDLISKESGTVFGSVNRNDINDLEVDIPENVEKQVRIGRILSSIDDKIELNNQINNNLEQQALTLFKAFFIDYQPYKGTVPLSWQRVSLDEVCTKITDGAHYSPIDTPNAPYPMYSVKDMETYGFTNNDCKHITKSEFAKMKKNDCVPLPNDILVAKDGSYLKEVFICSEYKECAILSSIAIFRPNNNIIVPEILLYLLKQPSIKKDVGDNYVSGSALPRIVLKDFKKYTFILPPMVEQIKISTILHEITRKIQVNTDEIKVLSSLRDYLLPKLISGEISVSKISI</sequence>
<dbReference type="GO" id="GO:0003677">
    <property type="term" value="F:DNA binding"/>
    <property type="evidence" value="ECO:0007669"/>
    <property type="project" value="UniProtKB-KW"/>
</dbReference>
<evidence type="ECO:0000256" key="1">
    <source>
        <dbReference type="ARBA" id="ARBA00010923"/>
    </source>
</evidence>
<keyword evidence="2" id="KW-0680">Restriction system</keyword>
<dbReference type="RefSeq" id="WP_156705823.1">
    <property type="nucleotide sequence ID" value="NZ_CACRUX010000101.1"/>
</dbReference>
<feature type="domain" description="Type I restriction modification DNA specificity" evidence="4">
    <location>
        <begin position="189"/>
        <end position="368"/>
    </location>
</feature>
<reference evidence="5" key="1">
    <citation type="submission" date="2019-11" db="EMBL/GenBank/DDBJ databases">
        <authorList>
            <person name="Feng L."/>
        </authorList>
    </citation>
    <scope>NUCLEOTIDE SEQUENCE</scope>
    <source>
        <strain evidence="5">VrattiLFYP33</strain>
    </source>
</reference>